<organism evidence="1 2">
    <name type="scientific">Streptomyces thermolineatus</name>
    <dbReference type="NCBI Taxonomy" id="44033"/>
    <lineage>
        <taxon>Bacteria</taxon>
        <taxon>Bacillati</taxon>
        <taxon>Actinomycetota</taxon>
        <taxon>Actinomycetes</taxon>
        <taxon>Kitasatosporales</taxon>
        <taxon>Streptomycetaceae</taxon>
        <taxon>Streptomyces</taxon>
    </lineage>
</organism>
<reference evidence="2" key="1">
    <citation type="journal article" date="2019" name="Int. J. Syst. Evol. Microbiol.">
        <title>The Global Catalogue of Microorganisms (GCM) 10K type strain sequencing project: providing services to taxonomists for standard genome sequencing and annotation.</title>
        <authorList>
            <consortium name="The Broad Institute Genomics Platform"/>
            <consortium name="The Broad Institute Genome Sequencing Center for Infectious Disease"/>
            <person name="Wu L."/>
            <person name="Ma J."/>
        </authorList>
    </citation>
    <scope>NUCLEOTIDE SEQUENCE [LARGE SCALE GENOMIC DNA]</scope>
    <source>
        <strain evidence="2">JCM 6307</strain>
    </source>
</reference>
<evidence type="ECO:0000313" key="1">
    <source>
        <dbReference type="EMBL" id="GAA2483768.1"/>
    </source>
</evidence>
<name>A0ABP5YMG5_9ACTN</name>
<comment type="caution">
    <text evidence="1">The sequence shown here is derived from an EMBL/GenBank/DDBJ whole genome shotgun (WGS) entry which is preliminary data.</text>
</comment>
<sequence>MALAAAGGGAVVQAAGTDAWNGLRGGVARLMGRGEAEREQVELERLDRTRAALEAAGDSEEGERVRVAQTVAWQTRFETLLEEVPDPQRERIVAELKTLIDQAGTARGAGSVHNDFRQATFHGPVQGSGTQNNHYHR</sequence>
<proteinExistence type="predicted"/>
<keyword evidence="2" id="KW-1185">Reference proteome</keyword>
<accession>A0ABP5YMG5</accession>
<evidence type="ECO:0008006" key="3">
    <source>
        <dbReference type="Google" id="ProtNLM"/>
    </source>
</evidence>
<dbReference type="Proteomes" id="UP001501358">
    <property type="component" value="Unassembled WGS sequence"/>
</dbReference>
<dbReference type="EMBL" id="BAAATA010000009">
    <property type="protein sequence ID" value="GAA2483768.1"/>
    <property type="molecule type" value="Genomic_DNA"/>
</dbReference>
<protein>
    <recommendedName>
        <fullName evidence="3">Zinc resistance-associated protein</fullName>
    </recommendedName>
</protein>
<dbReference type="RefSeq" id="WP_344382803.1">
    <property type="nucleotide sequence ID" value="NZ_BAAATA010000009.1"/>
</dbReference>
<evidence type="ECO:0000313" key="2">
    <source>
        <dbReference type="Proteomes" id="UP001501358"/>
    </source>
</evidence>
<gene>
    <name evidence="1" type="ORF">GCM10010406_20050</name>
</gene>